<dbReference type="CDD" id="cd03801">
    <property type="entry name" value="GT4_PimA-like"/>
    <property type="match status" value="1"/>
</dbReference>
<evidence type="ECO:0000313" key="2">
    <source>
        <dbReference type="EMBL" id="KKR89148.1"/>
    </source>
</evidence>
<protein>
    <submittedName>
        <fullName evidence="2">Glycosyl transferase group 1</fullName>
    </submittedName>
</protein>
<dbReference type="PANTHER" id="PTHR45947">
    <property type="entry name" value="SULFOQUINOVOSYL TRANSFERASE SQD2"/>
    <property type="match status" value="1"/>
</dbReference>
<sequence length="379" mass="43380">MFNLAQQLLKRGYLSQLITSYPKFEVVKYGIPKDKIDSFVAKEILQRSWQKLPQAVKNLYNPQHFLHRVFDRQSGKRLKKADILVGGPSVFHHTMRKAMRMGMIAVVENGSAHTLYVTKVLKEEYDKFGIPPSPFLFPHPRCIEDDLQSYQQADYISVPSLFVKRTFMEQGVPENKLIHIPYGVDLSEFKQVPKKDGVFRVVFVGGMSLPKGVHYLLKAFSELNLPNAELLLIGSMSDEIKPFFRKYEGKFKWIGHVPQKELYKYYSQGSVFVIMSIQEGLALVQVQAMACGLPVIATVNAGAEDIVREGTDGFIIPIRDIEKLKEKLIYLYENPEICRQIGQSAKERVTAGFTWDDYGDKVAENYKKIIDETRSSRKN</sequence>
<evidence type="ECO:0000313" key="3">
    <source>
        <dbReference type="Proteomes" id="UP000033918"/>
    </source>
</evidence>
<dbReference type="InterPro" id="IPR001296">
    <property type="entry name" value="Glyco_trans_1"/>
</dbReference>
<dbReference type="PANTHER" id="PTHR45947:SF3">
    <property type="entry name" value="SULFOQUINOVOSYL TRANSFERASE SQD2"/>
    <property type="match status" value="1"/>
</dbReference>
<reference evidence="2 3" key="1">
    <citation type="journal article" date="2015" name="Nature">
        <title>rRNA introns, odd ribosomes, and small enigmatic genomes across a large radiation of phyla.</title>
        <authorList>
            <person name="Brown C.T."/>
            <person name="Hug L.A."/>
            <person name="Thomas B.C."/>
            <person name="Sharon I."/>
            <person name="Castelle C.J."/>
            <person name="Singh A."/>
            <person name="Wilkins M.J."/>
            <person name="Williams K.H."/>
            <person name="Banfield J.F."/>
        </authorList>
    </citation>
    <scope>NUCLEOTIDE SEQUENCE [LARGE SCALE GENOMIC DNA]</scope>
</reference>
<proteinExistence type="predicted"/>
<evidence type="ECO:0000259" key="1">
    <source>
        <dbReference type="Pfam" id="PF00534"/>
    </source>
</evidence>
<dbReference type="Pfam" id="PF00534">
    <property type="entry name" value="Glycos_transf_1"/>
    <property type="match status" value="1"/>
</dbReference>
<organism evidence="2 3">
    <name type="scientific">Candidatus Wolfebacteria bacterium GW2011_GWB1_41_12</name>
    <dbReference type="NCBI Taxonomy" id="1619006"/>
    <lineage>
        <taxon>Bacteria</taxon>
        <taxon>Candidatus Wolfeibacteriota</taxon>
    </lineage>
</organism>
<keyword evidence="2" id="KW-0808">Transferase</keyword>
<feature type="domain" description="Glycosyl transferase family 1" evidence="1">
    <location>
        <begin position="188"/>
        <end position="348"/>
    </location>
</feature>
<dbReference type="GO" id="GO:0016757">
    <property type="term" value="F:glycosyltransferase activity"/>
    <property type="evidence" value="ECO:0007669"/>
    <property type="project" value="InterPro"/>
</dbReference>
<comment type="caution">
    <text evidence="2">The sequence shown here is derived from an EMBL/GenBank/DDBJ whole genome shotgun (WGS) entry which is preliminary data.</text>
</comment>
<dbReference type="AlphaFoldDB" id="A0A0G0UK51"/>
<dbReference type="Proteomes" id="UP000033918">
    <property type="component" value="Unassembled WGS sequence"/>
</dbReference>
<dbReference type="Gene3D" id="3.40.50.2000">
    <property type="entry name" value="Glycogen Phosphorylase B"/>
    <property type="match status" value="2"/>
</dbReference>
<gene>
    <name evidence="2" type="ORF">UU38_C0001G0050</name>
</gene>
<name>A0A0G0UK51_9BACT</name>
<dbReference type="SUPFAM" id="SSF53756">
    <property type="entry name" value="UDP-Glycosyltransferase/glycogen phosphorylase"/>
    <property type="match status" value="1"/>
</dbReference>
<dbReference type="InterPro" id="IPR050194">
    <property type="entry name" value="Glycosyltransferase_grp1"/>
</dbReference>
<dbReference type="EMBL" id="LCAK01000001">
    <property type="protein sequence ID" value="KKR89148.1"/>
    <property type="molecule type" value="Genomic_DNA"/>
</dbReference>
<accession>A0A0G0UK51</accession>